<dbReference type="Pfam" id="PF14280">
    <property type="entry name" value="DUF4365"/>
    <property type="match status" value="1"/>
</dbReference>
<protein>
    <recommendedName>
        <fullName evidence="1">DUF4365 domain-containing protein</fullName>
    </recommendedName>
</protein>
<feature type="domain" description="DUF4365" evidence="1">
    <location>
        <begin position="18"/>
        <end position="153"/>
    </location>
</feature>
<name>A0A140NDW5_PROSM</name>
<sequence>MDKQNGMTYLEKIANGNAGEFYFAYWVSNKFVWPCRILDIDMGLDAQVEIYDDENNSTGMFIGVQVKTTAKTLAETPSVSVPIKNVVYWESISDPIILVRVCFNNGNEPPCLYWQHLNKEELTSHINNGADSVSFRFTEENILSEEDKIEWIKLFLKPNDLEFIEQIENINNNLINYAEMFKNNFPNGWDSFSPGDELNDLLNKHDEFQHIININPRILFLSDEAKELQENYDEYIYLIKSKLKMLIDDYILSSNDFRSSVPLNPFIQSCFRYSI</sequence>
<dbReference type="HOGENOM" id="CLU_975691_0_0_6"/>
<evidence type="ECO:0000313" key="2">
    <source>
        <dbReference type="EMBL" id="AFH91924.1"/>
    </source>
</evidence>
<gene>
    <name evidence="2" type="ordered locus">S70_00095</name>
</gene>
<reference evidence="3" key="2">
    <citation type="submission" date="2012-04" db="EMBL/GenBank/DDBJ databases">
        <title>Complete genome sequence of Providencia stuartii clinical isolate MRSN 2154.</title>
        <authorList>
            <person name="Clifford R.J."/>
            <person name="Hang J."/>
            <person name="Riley M.C."/>
            <person name="Onmus-Leone F."/>
            <person name="Kuschner R.A."/>
            <person name="Lesho E.P."/>
            <person name="Waterman P.E."/>
        </authorList>
    </citation>
    <scope>NUCLEOTIDE SEQUENCE [LARGE SCALE GENOMIC DNA]</scope>
    <source>
        <strain evidence="3">MRSN 2154</strain>
    </source>
</reference>
<dbReference type="PATRIC" id="fig|1157951.4.peg.20"/>
<dbReference type="GeneID" id="93519241"/>
<dbReference type="RefSeq" id="WP_014655999.1">
    <property type="nucleotide sequence ID" value="NC_017731.1"/>
</dbReference>
<dbReference type="OrthoDB" id="6058959at2"/>
<evidence type="ECO:0000313" key="3">
    <source>
        <dbReference type="Proteomes" id="UP000005012"/>
    </source>
</evidence>
<dbReference type="EMBL" id="CP003488">
    <property type="protein sequence ID" value="AFH91924.1"/>
    <property type="molecule type" value="Genomic_DNA"/>
</dbReference>
<proteinExistence type="predicted"/>
<reference evidence="2 3" key="1">
    <citation type="journal article" date="2012" name="J. Bacteriol.">
        <title>Complete Genome Sequence of Providencia stuartii Clinical Isolate MRSN 2154.</title>
        <authorList>
            <person name="Clifford R.J."/>
            <person name="Hang J."/>
            <person name="Riley M.C."/>
            <person name="Onmus-Leone F."/>
            <person name="Kuschner R.A."/>
            <person name="Lesho E.P."/>
            <person name="Waterman P.E."/>
        </authorList>
    </citation>
    <scope>NUCLEOTIDE SEQUENCE [LARGE SCALE GENOMIC DNA]</scope>
    <source>
        <strain evidence="2 3">MRSN 2154</strain>
    </source>
</reference>
<organism evidence="2 3">
    <name type="scientific">Providencia stuartii (strain MRSN 2154)</name>
    <dbReference type="NCBI Taxonomy" id="1157951"/>
    <lineage>
        <taxon>Bacteria</taxon>
        <taxon>Pseudomonadati</taxon>
        <taxon>Pseudomonadota</taxon>
        <taxon>Gammaproteobacteria</taxon>
        <taxon>Enterobacterales</taxon>
        <taxon>Morganellaceae</taxon>
        <taxon>Providencia</taxon>
    </lineage>
</organism>
<accession>A0A140NDW5</accession>
<dbReference type="AlphaFoldDB" id="A0A140NDW5"/>
<dbReference type="InterPro" id="IPR025375">
    <property type="entry name" value="DUF4365"/>
</dbReference>
<dbReference type="KEGG" id="psi:S70_00095"/>
<evidence type="ECO:0000259" key="1">
    <source>
        <dbReference type="Pfam" id="PF14280"/>
    </source>
</evidence>
<dbReference type="Proteomes" id="UP000005012">
    <property type="component" value="Chromosome"/>
</dbReference>